<evidence type="ECO:0000256" key="1">
    <source>
        <dbReference type="SAM" id="Phobius"/>
    </source>
</evidence>
<dbReference type="EMBL" id="AAHORV010000026">
    <property type="protein sequence ID" value="EBY6738989.1"/>
    <property type="molecule type" value="Genomic_DNA"/>
</dbReference>
<dbReference type="EMBL" id="DAAQWY010000004">
    <property type="protein sequence ID" value="HAE1218307.1"/>
    <property type="molecule type" value="Genomic_DNA"/>
</dbReference>
<evidence type="ECO:0000313" key="13">
    <source>
        <dbReference type="EMBL" id="HAB5020781.1"/>
    </source>
</evidence>
<evidence type="ECO:0000313" key="7">
    <source>
        <dbReference type="EMBL" id="HAB1707867.1"/>
    </source>
</evidence>
<dbReference type="EMBL" id="DAAFUE010000005">
    <property type="protein sequence ID" value="HAB1570514.1"/>
    <property type="molecule type" value="Genomic_DNA"/>
</dbReference>
<dbReference type="EMBL" id="DAAFWP010000004">
    <property type="protein sequence ID" value="HAB1802446.1"/>
    <property type="molecule type" value="Genomic_DNA"/>
</dbReference>
<gene>
    <name evidence="4" type="ORF">CB179_21945</name>
    <name evidence="5" type="ORF">CC399_12570</name>
    <name evidence="3" type="ORF">D5800_20490</name>
    <name evidence="2" type="ORF">DEM85_06525</name>
    <name evidence="18" type="ORF">G1157_11675</name>
    <name evidence="19" type="ORF">G2913_09075</name>
    <name evidence="20" type="ORF">G2966_17450</name>
    <name evidence="13" type="ORF">GB020_07815</name>
    <name evidence="11" type="ORF">GB182_10975</name>
    <name evidence="16" type="ORF">GB352_19030</name>
    <name evidence="10" type="ORF">GB356_10970</name>
    <name evidence="17" type="ORF">GB394_10975</name>
    <name evidence="7" type="ORF">GB423_07045</name>
    <name evidence="12" type="ORF">GB481_13215</name>
    <name evidence="14" type="ORF">GBR77_10480</name>
    <name evidence="15" type="ORF">GBS17_09610</name>
    <name evidence="6" type="ORF">GBX08_10970</name>
    <name evidence="8" type="ORF">GBY12_09165</name>
    <name evidence="9" type="ORF">GBY78_09340</name>
</gene>
<dbReference type="EMBL" id="AAFGSL010000005">
    <property type="protein sequence ID" value="EBF7613580.1"/>
    <property type="molecule type" value="Genomic_DNA"/>
</dbReference>
<reference evidence="6" key="3">
    <citation type="submission" date="2019-10" db="EMBL/GenBank/DDBJ databases">
        <authorList>
            <consortium name="NCBI Pathogen Detection Project"/>
        </authorList>
    </citation>
    <scope>NUCLEOTIDE SEQUENCE</scope>
    <source>
        <strain evidence="18">CE06.035</strain>
        <strain evidence="6">Salmonella enterica</strain>
    </source>
</reference>
<evidence type="ECO:0000313" key="19">
    <source>
        <dbReference type="EMBL" id="HAE1218307.1"/>
    </source>
</evidence>
<keyword evidence="1" id="KW-1133">Transmembrane helix</keyword>
<dbReference type="EMBL" id="DAAFWC010000003">
    <property type="protein sequence ID" value="HAB1707867.1"/>
    <property type="molecule type" value="Genomic_DNA"/>
</dbReference>
<evidence type="ECO:0000313" key="14">
    <source>
        <dbReference type="EMBL" id="HAB5524112.1"/>
    </source>
</evidence>
<evidence type="ECO:0000313" key="15">
    <source>
        <dbReference type="EMBL" id="HAB5769226.1"/>
    </source>
</evidence>
<evidence type="ECO:0000313" key="9">
    <source>
        <dbReference type="EMBL" id="HAB1882501.1"/>
    </source>
</evidence>
<dbReference type="EMBL" id="DAAHEN010000005">
    <property type="protein sequence ID" value="HAB5769226.1"/>
    <property type="molecule type" value="Genomic_DNA"/>
</dbReference>
<evidence type="ECO:0000313" key="6">
    <source>
        <dbReference type="EMBL" id="HAB1570514.1"/>
    </source>
</evidence>
<accession>A0A4V6FUN3</accession>
<evidence type="ECO:0000313" key="8">
    <source>
        <dbReference type="EMBL" id="HAB1802446.1"/>
    </source>
</evidence>
<name>A0A4V6FUN3_SALET</name>
<dbReference type="EMBL" id="AAMIBF010000034">
    <property type="protein sequence ID" value="EDH5704086.1"/>
    <property type="molecule type" value="Genomic_DNA"/>
</dbReference>
<protein>
    <submittedName>
        <fullName evidence="2">Conjugal transfer protein TraG</fullName>
    </submittedName>
</protein>
<organism evidence="5">
    <name type="scientific">Salmonella enterica subsp. enterica serovar Agona</name>
    <dbReference type="NCBI Taxonomy" id="58095"/>
    <lineage>
        <taxon>Bacteria</taxon>
        <taxon>Pseudomonadati</taxon>
        <taxon>Pseudomonadota</taxon>
        <taxon>Gammaproteobacteria</taxon>
        <taxon>Enterobacterales</taxon>
        <taxon>Enterobacteriaceae</taxon>
        <taxon>Salmonella</taxon>
    </lineage>
</organism>
<evidence type="ECO:0000313" key="20">
    <source>
        <dbReference type="EMBL" id="HAE1323469.1"/>
    </source>
</evidence>
<dbReference type="EMBL" id="DAAHCK010000005">
    <property type="protein sequence ID" value="HAB5524112.1"/>
    <property type="molecule type" value="Genomic_DNA"/>
</dbReference>
<proteinExistence type="predicted"/>
<sequence>MRDTYTHSSWNLAGLQNSQDDVIINLVMGSMFLVLPTFWLGAMTWAGVRVGVAVNGALGAELRWRRIVGGRLWGDYCE</sequence>
<evidence type="ECO:0000313" key="4">
    <source>
        <dbReference type="EMBL" id="EDH5704086.1"/>
    </source>
</evidence>
<keyword evidence="1" id="KW-0472">Membrane</keyword>
<evidence type="ECO:0000313" key="10">
    <source>
        <dbReference type="EMBL" id="HAB2369975.1"/>
    </source>
</evidence>
<evidence type="ECO:0000313" key="3">
    <source>
        <dbReference type="EMBL" id="EBY6738989.1"/>
    </source>
</evidence>
<dbReference type="EMBL" id="DAAGXT010000004">
    <property type="protein sequence ID" value="HAB5020781.1"/>
    <property type="molecule type" value="Genomic_DNA"/>
</dbReference>
<dbReference type="EMBL" id="AAMJGE010000010">
    <property type="protein sequence ID" value="EDH9230256.1"/>
    <property type="molecule type" value="Genomic_DNA"/>
</dbReference>
<reference evidence="6" key="1">
    <citation type="journal article" date="2018" name="Genome Biol.">
        <title>SKESA: strategic k-mer extension for scrupulous assemblies.</title>
        <authorList>
            <person name="Souvorov A."/>
            <person name="Agarwala R."/>
            <person name="Lipman D.J."/>
        </authorList>
    </citation>
    <scope>NUCLEOTIDE SEQUENCE</scope>
    <source>
        <strain evidence="18">CE06.035</strain>
        <strain evidence="6">Salmonella enterica</strain>
    </source>
</reference>
<dbReference type="EMBL" id="DAAGOV010000006">
    <property type="protein sequence ID" value="HAB3946427.1"/>
    <property type="molecule type" value="Genomic_DNA"/>
</dbReference>
<dbReference type="EMBL" id="DAAFXG010000004">
    <property type="protein sequence ID" value="HAB1882501.1"/>
    <property type="molecule type" value="Genomic_DNA"/>
</dbReference>
<keyword evidence="1" id="KW-0812">Transmembrane</keyword>
<evidence type="ECO:0000313" key="5">
    <source>
        <dbReference type="EMBL" id="EDH9230256.1"/>
    </source>
</evidence>
<dbReference type="EMBL" id="DAAGBK010000005">
    <property type="protein sequence ID" value="HAB2369975.1"/>
    <property type="molecule type" value="Genomic_DNA"/>
</dbReference>
<dbReference type="EMBL" id="DAAGBW010000005">
    <property type="protein sequence ID" value="HAB2424542.1"/>
    <property type="molecule type" value="Genomic_DNA"/>
</dbReference>
<dbReference type="EMBL" id="DAAPXI010000005">
    <property type="protein sequence ID" value="HAD8175021.1"/>
    <property type="molecule type" value="Genomic_DNA"/>
</dbReference>
<evidence type="ECO:0000313" key="2">
    <source>
        <dbReference type="EMBL" id="EBF7613580.1"/>
    </source>
</evidence>
<dbReference type="EMBL" id="DAAQXW010000022">
    <property type="protein sequence ID" value="HAE1323469.1"/>
    <property type="molecule type" value="Genomic_DNA"/>
</dbReference>
<evidence type="ECO:0000313" key="11">
    <source>
        <dbReference type="EMBL" id="HAB2424542.1"/>
    </source>
</evidence>
<evidence type="ECO:0000313" key="17">
    <source>
        <dbReference type="EMBL" id="HAB6236721.1"/>
    </source>
</evidence>
<reference evidence="5" key="2">
    <citation type="submission" date="2018-07" db="EMBL/GenBank/DDBJ databases">
        <authorList>
            <person name="Ashton P.M."/>
            <person name="Dallman T."/>
            <person name="Nair S."/>
            <person name="De Pinna E."/>
            <person name="Peters T."/>
            <person name="Grant K."/>
        </authorList>
    </citation>
    <scope>NUCLEOTIDE SEQUENCE</scope>
    <source>
        <strain evidence="3">178634</strain>
        <strain evidence="2">240168</strain>
        <strain evidence="4">344039</strain>
        <strain evidence="5">352129</strain>
    </source>
</reference>
<dbReference type="EMBL" id="DAAHHO010000005">
    <property type="protein sequence ID" value="HAB6236721.1"/>
    <property type="molecule type" value="Genomic_DNA"/>
</dbReference>
<feature type="transmembrane region" description="Helical" evidence="1">
    <location>
        <begin position="22"/>
        <end position="42"/>
    </location>
</feature>
<evidence type="ECO:0000313" key="18">
    <source>
        <dbReference type="EMBL" id="HAD8175021.1"/>
    </source>
</evidence>
<evidence type="ECO:0000313" key="12">
    <source>
        <dbReference type="EMBL" id="HAB3946427.1"/>
    </source>
</evidence>
<evidence type="ECO:0000313" key="16">
    <source>
        <dbReference type="EMBL" id="HAB5941529.1"/>
    </source>
</evidence>
<dbReference type="EMBL" id="DAAHFX010000014">
    <property type="protein sequence ID" value="HAB5941529.1"/>
    <property type="molecule type" value="Genomic_DNA"/>
</dbReference>
<comment type="caution">
    <text evidence="5">The sequence shown here is derived from an EMBL/GenBank/DDBJ whole genome shotgun (WGS) entry which is preliminary data.</text>
</comment>
<dbReference type="AlphaFoldDB" id="A0A4V6FUN3"/>